<evidence type="ECO:0000256" key="2">
    <source>
        <dbReference type="ARBA" id="ARBA00023276"/>
    </source>
</evidence>
<keyword evidence="3" id="KW-1133">Transmembrane helix</keyword>
<evidence type="ECO:0000313" key="6">
    <source>
        <dbReference type="EMBL" id="MFC5860705.1"/>
    </source>
</evidence>
<keyword evidence="3" id="KW-0812">Transmembrane</keyword>
<dbReference type="Proteomes" id="UP001596091">
    <property type="component" value="Unassembled WGS sequence"/>
</dbReference>
<feature type="transmembrane region" description="Helical" evidence="3">
    <location>
        <begin position="810"/>
        <end position="829"/>
    </location>
</feature>
<dbReference type="InterPro" id="IPR027417">
    <property type="entry name" value="P-loop_NTPase"/>
</dbReference>
<organism evidence="6 7">
    <name type="scientific">Acidicapsa dinghuensis</name>
    <dbReference type="NCBI Taxonomy" id="2218256"/>
    <lineage>
        <taxon>Bacteria</taxon>
        <taxon>Pseudomonadati</taxon>
        <taxon>Acidobacteriota</taxon>
        <taxon>Terriglobia</taxon>
        <taxon>Terriglobales</taxon>
        <taxon>Acidobacteriaceae</taxon>
        <taxon>Acidicapsa</taxon>
    </lineage>
</organism>
<feature type="domain" description="KAP NTPase" evidence="4">
    <location>
        <begin position="709"/>
        <end position="972"/>
    </location>
</feature>
<feature type="transmembrane region" description="Helical" evidence="3">
    <location>
        <begin position="1043"/>
        <end position="1062"/>
    </location>
</feature>
<protein>
    <submittedName>
        <fullName evidence="6">YCF48-related protein</fullName>
    </submittedName>
</protein>
<dbReference type="EMBL" id="JBHSPH010000001">
    <property type="protein sequence ID" value="MFC5860705.1"/>
    <property type="molecule type" value="Genomic_DNA"/>
</dbReference>
<feature type="domain" description="Photosynthesis system II assembly factor Ycf48/Hcf136-like" evidence="5">
    <location>
        <begin position="575"/>
        <end position="647"/>
    </location>
</feature>
<keyword evidence="7" id="KW-1185">Reference proteome</keyword>
<comment type="caution">
    <text evidence="6">The sequence shown here is derived from an EMBL/GenBank/DDBJ whole genome shotgun (WGS) entry which is preliminary data.</text>
</comment>
<feature type="domain" description="Photosynthesis system II assembly factor Ycf48/Hcf136-like" evidence="5">
    <location>
        <begin position="278"/>
        <end position="362"/>
    </location>
</feature>
<gene>
    <name evidence="6" type="ORF">ACFPT7_00205</name>
</gene>
<evidence type="ECO:0000313" key="7">
    <source>
        <dbReference type="Proteomes" id="UP001596091"/>
    </source>
</evidence>
<dbReference type="SUPFAM" id="SSF52540">
    <property type="entry name" value="P-loop containing nucleoside triphosphate hydrolases"/>
    <property type="match status" value="1"/>
</dbReference>
<evidence type="ECO:0000259" key="4">
    <source>
        <dbReference type="Pfam" id="PF07693"/>
    </source>
</evidence>
<keyword evidence="1" id="KW-0602">Photosynthesis</keyword>
<proteinExistence type="predicted"/>
<sequence length="1257" mass="137469">MASQSGKRRWSFGAALMPADRAGQRRLFVFAGSLVMLALAAWLAWRQSVPPQFEERPTPLSWRWWSMLLEERSVLRPAVTSNNLAAVTFVTPRLGWAVGKNGTIIHTEDGGASWKWQASDASNVLNSVTFVTPRLGWAVGSIGTILHTEDGGANWQGQASNTSDELNSVTFATPQLGWAVGTNGTILHTKDGGANWERQASNASDDLRSVKFATPQSGWAVGSNGAILHTEDGGANWKRQTSGGSNYLYSVTFITPQSGWAVGSSGTILHTEDGGANWKRQTSNTSAHLTSVTFATPQSGWAAGTNGTILHTEDGGVSWNQQISRTPYLLSSVNFATPQLGWAVGDEGIILHTEDRGASWKKQADISSDSLYSVTFATPQSGWAVSFNGTILHTEDGGTSWKRQATNDSDVLNSVTFATPQSGWAVGWNGTILHTENGGVSWTRQASYTSAGLDSVAFAGTQMGWAVGLNGTILHTEDGGVNWKSQANAPNNFISVTFATPQSGSAVGTGGTILHTEDGGVSWKRQISNTANIFTSVTFATPQSGWVVGDEGMILHTEDGGVSWRRQASPDTENLDCVTFVTPRSGWAVGTNGTILHTDDAGASWSRQTGHTKEGLHSVAFVTSQSGWVVGWGGTILHTEDGGKHWRWMGYRRWPAPWFYLAMAICAAGMVYGCWPVPPAALESIEEIANSDLPITTLKEDTLNYGVLVKRLARFIQNPKTSPPLVLSLQAPWGMGKSSMMRMLESELKEKRAALTVWFNAWHHQKEDQLLACLMEAVQKQAVPAWFTPVGISFRLDLLRVRLFGNRDRLALTVLALGALASSSLWLPIFHVPHSNWANWARGGGAVVLTWLVLQPLRAFKTDPEKLMDRTGEWARRTVKDLLTLPSLVGKTDVREEFAANLKDVVEALEPQRLVIFLDDLDRCRPEQVIQILEAINFLSSVSKCFVFVGADYEKVEALAAQQFEAIAVQEFENREKFKNRRQAGGPNEVDPVQLRVDYARLYMRKIINLRLNLKRSESLDLKDFLSARPQEFHGWERLKQRAMMTVGAIALGAIAFFAFLYPQSGSDAEKTQISTMTAAVPEHPAKAVPGEAGVAAPENGPSAQQPVAKPMTVAADIDRDEVGWEGGKWVIGGTAVLLAAGFLIYWFSRPKQQAEAEDPQSFAEALREKSGSILENCRAPREVRRFLNYLRLVAGQAGESSTESAEGLRKRFKDFDRQLVALATNTGHDAELDVRRFYESQCELFGLDPATFRPIE</sequence>
<feature type="transmembrane region" description="Helical" evidence="3">
    <location>
        <begin position="1130"/>
        <end position="1148"/>
    </location>
</feature>
<name>A0ABW1E9R5_9BACT</name>
<accession>A0ABW1E9R5</accession>
<dbReference type="Pfam" id="PF07693">
    <property type="entry name" value="KAP_NTPase"/>
    <property type="match status" value="1"/>
</dbReference>
<keyword evidence="3" id="KW-0472">Membrane</keyword>
<evidence type="ECO:0000256" key="1">
    <source>
        <dbReference type="ARBA" id="ARBA00022531"/>
    </source>
</evidence>
<dbReference type="Gene3D" id="3.40.50.300">
    <property type="entry name" value="P-loop containing nucleotide triphosphate hydrolases"/>
    <property type="match status" value="1"/>
</dbReference>
<dbReference type="InterPro" id="IPR028203">
    <property type="entry name" value="PSII_CF48-like_dom"/>
</dbReference>
<evidence type="ECO:0000256" key="3">
    <source>
        <dbReference type="SAM" id="Phobius"/>
    </source>
</evidence>
<dbReference type="InterPro" id="IPR011646">
    <property type="entry name" value="KAP_P-loop"/>
</dbReference>
<dbReference type="RefSeq" id="WP_263335314.1">
    <property type="nucleotide sequence ID" value="NZ_JAGSYH010000002.1"/>
</dbReference>
<reference evidence="7" key="1">
    <citation type="journal article" date="2019" name="Int. J. Syst. Evol. Microbiol.">
        <title>The Global Catalogue of Microorganisms (GCM) 10K type strain sequencing project: providing services to taxonomists for standard genome sequencing and annotation.</title>
        <authorList>
            <consortium name="The Broad Institute Genomics Platform"/>
            <consortium name="The Broad Institute Genome Sequencing Center for Infectious Disease"/>
            <person name="Wu L."/>
            <person name="Ma J."/>
        </authorList>
    </citation>
    <scope>NUCLEOTIDE SEQUENCE [LARGE SCALE GENOMIC DNA]</scope>
    <source>
        <strain evidence="7">JCM 4087</strain>
    </source>
</reference>
<feature type="domain" description="Photosynthesis system II assembly factor Ycf48/Hcf136-like" evidence="5">
    <location>
        <begin position="369"/>
        <end position="444"/>
    </location>
</feature>
<dbReference type="SUPFAM" id="SSF110296">
    <property type="entry name" value="Oligoxyloglucan reducing end-specific cellobiohydrolase"/>
    <property type="match status" value="3"/>
</dbReference>
<dbReference type="PANTHER" id="PTHR47199">
    <property type="entry name" value="PHOTOSYSTEM II STABILITY/ASSEMBLY FACTOR HCF136, CHLOROPLASTIC"/>
    <property type="match status" value="1"/>
</dbReference>
<dbReference type="Gene3D" id="2.130.10.10">
    <property type="entry name" value="YVTN repeat-like/Quinoprotein amine dehydrogenase"/>
    <property type="match status" value="4"/>
</dbReference>
<dbReference type="InterPro" id="IPR015943">
    <property type="entry name" value="WD40/YVTN_repeat-like_dom_sf"/>
</dbReference>
<feature type="domain" description="Photosynthesis system II assembly factor Ycf48/Hcf136-like" evidence="5">
    <location>
        <begin position="490"/>
        <end position="566"/>
    </location>
</feature>
<feature type="transmembrane region" description="Helical" evidence="3">
    <location>
        <begin position="27"/>
        <end position="45"/>
    </location>
</feature>
<dbReference type="PANTHER" id="PTHR47199:SF2">
    <property type="entry name" value="PHOTOSYSTEM II STABILITY_ASSEMBLY FACTOR HCF136, CHLOROPLASTIC"/>
    <property type="match status" value="1"/>
</dbReference>
<keyword evidence="2" id="KW-0604">Photosystem II</keyword>
<feature type="domain" description="Photosynthesis system II assembly factor Ycf48/Hcf136-like" evidence="5">
    <location>
        <begin position="155"/>
        <end position="239"/>
    </location>
</feature>
<evidence type="ECO:0000259" key="5">
    <source>
        <dbReference type="Pfam" id="PF14870"/>
    </source>
</evidence>
<dbReference type="Pfam" id="PF14870">
    <property type="entry name" value="PSII_BNR"/>
    <property type="match status" value="5"/>
</dbReference>